<evidence type="ECO:0000313" key="2">
    <source>
        <dbReference type="Proteomes" id="UP001249851"/>
    </source>
</evidence>
<reference evidence="1" key="2">
    <citation type="journal article" date="2023" name="Science">
        <title>Genomic signatures of disease resistance in endangered staghorn corals.</title>
        <authorList>
            <person name="Vollmer S.V."/>
            <person name="Selwyn J.D."/>
            <person name="Despard B.A."/>
            <person name="Roesel C.L."/>
        </authorList>
    </citation>
    <scope>NUCLEOTIDE SEQUENCE</scope>
    <source>
        <strain evidence="1">K2</strain>
    </source>
</reference>
<proteinExistence type="predicted"/>
<name>A0AAD9QNY7_ACRCE</name>
<organism evidence="1 2">
    <name type="scientific">Acropora cervicornis</name>
    <name type="common">Staghorn coral</name>
    <dbReference type="NCBI Taxonomy" id="6130"/>
    <lineage>
        <taxon>Eukaryota</taxon>
        <taxon>Metazoa</taxon>
        <taxon>Cnidaria</taxon>
        <taxon>Anthozoa</taxon>
        <taxon>Hexacorallia</taxon>
        <taxon>Scleractinia</taxon>
        <taxon>Astrocoeniina</taxon>
        <taxon>Acroporidae</taxon>
        <taxon>Acropora</taxon>
    </lineage>
</organism>
<dbReference type="AlphaFoldDB" id="A0AAD9QNY7"/>
<dbReference type="EMBL" id="JARQWQ010000021">
    <property type="protein sequence ID" value="KAK2564761.1"/>
    <property type="molecule type" value="Genomic_DNA"/>
</dbReference>
<keyword evidence="2" id="KW-1185">Reference proteome</keyword>
<protein>
    <submittedName>
        <fullName evidence="1">Uncharacterized protein</fullName>
    </submittedName>
</protein>
<sequence>MKSIFFPYHSTLNGKIHGQECWGFNTRDGIKLGTLFGKIVHLYTHLPEGIPQQTFFLNHIREKLTFYQ</sequence>
<reference evidence="1" key="1">
    <citation type="journal article" date="2023" name="G3 (Bethesda)">
        <title>Whole genome assembly and annotation of the endangered Caribbean coral Acropora cervicornis.</title>
        <authorList>
            <person name="Selwyn J.D."/>
            <person name="Vollmer S.V."/>
        </authorList>
    </citation>
    <scope>NUCLEOTIDE SEQUENCE</scope>
    <source>
        <strain evidence="1">K2</strain>
    </source>
</reference>
<accession>A0AAD9QNY7</accession>
<dbReference type="Proteomes" id="UP001249851">
    <property type="component" value="Unassembled WGS sequence"/>
</dbReference>
<gene>
    <name evidence="1" type="ORF">P5673_011445</name>
</gene>
<evidence type="ECO:0000313" key="1">
    <source>
        <dbReference type="EMBL" id="KAK2564761.1"/>
    </source>
</evidence>
<comment type="caution">
    <text evidence="1">The sequence shown here is derived from an EMBL/GenBank/DDBJ whole genome shotgun (WGS) entry which is preliminary data.</text>
</comment>